<dbReference type="AlphaFoldDB" id="A0A8E2UR68"/>
<proteinExistence type="predicted"/>
<reference evidence="1 2" key="1">
    <citation type="submission" date="2018-03" db="EMBL/GenBank/DDBJ databases">
        <authorList>
            <person name="Nguyen K."/>
            <person name="Fouts D."/>
            <person name="Sutton G."/>
        </authorList>
    </citation>
    <scope>NUCLEOTIDE SEQUENCE [LARGE SCALE GENOMIC DNA]</scope>
    <source>
        <strain evidence="1 2">AU17135</strain>
    </source>
</reference>
<gene>
    <name evidence="1" type="ORF">C6P98_27300</name>
</gene>
<accession>A0A8E2UR68</accession>
<dbReference type="Proteomes" id="UP000237686">
    <property type="component" value="Unassembled WGS sequence"/>
</dbReference>
<evidence type="ECO:0000313" key="2">
    <source>
        <dbReference type="Proteomes" id="UP000237686"/>
    </source>
</evidence>
<comment type="caution">
    <text evidence="1">The sequence shown here is derived from an EMBL/GenBank/DDBJ whole genome shotgun (WGS) entry which is preliminary data.</text>
</comment>
<evidence type="ECO:0000313" key="1">
    <source>
        <dbReference type="EMBL" id="PRF18882.1"/>
    </source>
</evidence>
<dbReference type="EMBL" id="PVFZ01000068">
    <property type="protein sequence ID" value="PRF18882.1"/>
    <property type="molecule type" value="Genomic_DNA"/>
</dbReference>
<organism evidence="1 2">
    <name type="scientific">Burkholderia multivorans</name>
    <dbReference type="NCBI Taxonomy" id="87883"/>
    <lineage>
        <taxon>Bacteria</taxon>
        <taxon>Pseudomonadati</taxon>
        <taxon>Pseudomonadota</taxon>
        <taxon>Betaproteobacteria</taxon>
        <taxon>Burkholderiales</taxon>
        <taxon>Burkholderiaceae</taxon>
        <taxon>Burkholderia</taxon>
        <taxon>Burkholderia cepacia complex</taxon>
    </lineage>
</organism>
<name>A0A8E2UR68_9BURK</name>
<dbReference type="PROSITE" id="PS51257">
    <property type="entry name" value="PROKAR_LIPOPROTEIN"/>
    <property type="match status" value="1"/>
</dbReference>
<protein>
    <submittedName>
        <fullName evidence="1">Uncharacterized protein</fullName>
    </submittedName>
</protein>
<sequence length="91" mass="10045">MLDLKPLHPQSQNAVISACANRAAERVATRERATREDKRDPVRYAIRIICNRPPSRLPRAGRSDVGRCVRPVRACPAVAFPCRIVNSAGVV</sequence>